<evidence type="ECO:0000313" key="2">
    <source>
        <dbReference type="Proteomes" id="UP001320420"/>
    </source>
</evidence>
<dbReference type="EMBL" id="JAKJXP020000111">
    <property type="protein sequence ID" value="KAK7745173.1"/>
    <property type="molecule type" value="Genomic_DNA"/>
</dbReference>
<gene>
    <name evidence="1" type="ORF">SLS62_009886</name>
</gene>
<sequence>MRDERTHPLLAQVPLTVSPFVSLPAAATLPYTYKSMPSTLPPPLTGVGVGVGGSGSSASEGDQHKPKYVVTPSAGYAAHPDEIVASCREVRARLARAADDMEAALRRFEYRIRERDLAEKRRVAPGWLDSDARLLEPEAAAAEAEAGVGTEIAGGRYYGTGAGAGAGATVADRFAGMSLSTTTTADHRGEGVGGPSEMAAVDEGAELDRAFGGLT</sequence>
<comment type="caution">
    <text evidence="1">The sequence shown here is derived from an EMBL/GenBank/DDBJ whole genome shotgun (WGS) entry which is preliminary data.</text>
</comment>
<accession>A0AAN9YHL0</accession>
<organism evidence="1 2">
    <name type="scientific">Diatrype stigma</name>
    <dbReference type="NCBI Taxonomy" id="117547"/>
    <lineage>
        <taxon>Eukaryota</taxon>
        <taxon>Fungi</taxon>
        <taxon>Dikarya</taxon>
        <taxon>Ascomycota</taxon>
        <taxon>Pezizomycotina</taxon>
        <taxon>Sordariomycetes</taxon>
        <taxon>Xylariomycetidae</taxon>
        <taxon>Xylariales</taxon>
        <taxon>Diatrypaceae</taxon>
        <taxon>Diatrype</taxon>
    </lineage>
</organism>
<evidence type="ECO:0000313" key="1">
    <source>
        <dbReference type="EMBL" id="KAK7745173.1"/>
    </source>
</evidence>
<proteinExistence type="predicted"/>
<dbReference type="Proteomes" id="UP001320420">
    <property type="component" value="Unassembled WGS sequence"/>
</dbReference>
<dbReference type="AlphaFoldDB" id="A0AAN9YHL0"/>
<keyword evidence="2" id="KW-1185">Reference proteome</keyword>
<dbReference type="PANTHER" id="PTHR42089:SF1">
    <property type="entry name" value="YALI0F09427P"/>
    <property type="match status" value="1"/>
</dbReference>
<name>A0AAN9YHL0_9PEZI</name>
<reference evidence="1 2" key="1">
    <citation type="submission" date="2024-02" db="EMBL/GenBank/DDBJ databases">
        <title>De novo assembly and annotation of 12 fungi associated with fruit tree decline syndrome in Ontario, Canada.</title>
        <authorList>
            <person name="Sulman M."/>
            <person name="Ellouze W."/>
            <person name="Ilyukhin E."/>
        </authorList>
    </citation>
    <scope>NUCLEOTIDE SEQUENCE [LARGE SCALE GENOMIC DNA]</scope>
    <source>
        <strain evidence="1 2">M11/M66-122</strain>
    </source>
</reference>
<protein>
    <submittedName>
        <fullName evidence="1">Uncharacterized protein</fullName>
    </submittedName>
</protein>
<dbReference type="PANTHER" id="PTHR42089">
    <property type="entry name" value="YALI0F09427P"/>
    <property type="match status" value="1"/>
</dbReference>